<keyword evidence="4" id="KW-1185">Reference proteome</keyword>
<organism evidence="3 4">
    <name type="scientific">Aspergillus sclerotialis</name>
    <dbReference type="NCBI Taxonomy" id="2070753"/>
    <lineage>
        <taxon>Eukaryota</taxon>
        <taxon>Fungi</taxon>
        <taxon>Dikarya</taxon>
        <taxon>Ascomycota</taxon>
        <taxon>Pezizomycotina</taxon>
        <taxon>Eurotiomycetes</taxon>
        <taxon>Eurotiomycetidae</taxon>
        <taxon>Eurotiales</taxon>
        <taxon>Aspergillaceae</taxon>
        <taxon>Aspergillus</taxon>
        <taxon>Aspergillus subgen. Polypaecilum</taxon>
    </lineage>
</organism>
<keyword evidence="1" id="KW-0539">Nucleus</keyword>
<dbReference type="GO" id="GO:0006351">
    <property type="term" value="P:DNA-templated transcription"/>
    <property type="evidence" value="ECO:0007669"/>
    <property type="project" value="InterPro"/>
</dbReference>
<evidence type="ECO:0000313" key="4">
    <source>
        <dbReference type="Proteomes" id="UP000266188"/>
    </source>
</evidence>
<dbReference type="PANTHER" id="PTHR46910">
    <property type="entry name" value="TRANSCRIPTION FACTOR PDR1"/>
    <property type="match status" value="1"/>
</dbReference>
<reference evidence="4" key="1">
    <citation type="submission" date="2017-02" db="EMBL/GenBank/DDBJ databases">
        <authorList>
            <person name="Tafer H."/>
            <person name="Lopandic K."/>
        </authorList>
    </citation>
    <scope>NUCLEOTIDE SEQUENCE [LARGE SCALE GENOMIC DNA]</scope>
    <source>
        <strain evidence="4">CBS 366.77</strain>
    </source>
</reference>
<dbReference type="GO" id="GO:0003700">
    <property type="term" value="F:DNA-binding transcription factor activity"/>
    <property type="evidence" value="ECO:0007669"/>
    <property type="project" value="InterPro"/>
</dbReference>
<name>A0A3A2Z725_9EURO</name>
<dbReference type="Proteomes" id="UP000266188">
    <property type="component" value="Unassembled WGS sequence"/>
</dbReference>
<dbReference type="Pfam" id="PF04082">
    <property type="entry name" value="Fungal_trans"/>
    <property type="match status" value="1"/>
</dbReference>
<dbReference type="OrthoDB" id="2123952at2759"/>
<accession>A0A3A2Z725</accession>
<dbReference type="EMBL" id="MVGC01000476">
    <property type="protein sequence ID" value="RJE18898.1"/>
    <property type="molecule type" value="Genomic_DNA"/>
</dbReference>
<evidence type="ECO:0000256" key="1">
    <source>
        <dbReference type="ARBA" id="ARBA00023242"/>
    </source>
</evidence>
<feature type="domain" description="Xylanolytic transcriptional activator regulatory" evidence="2">
    <location>
        <begin position="50"/>
        <end position="161"/>
    </location>
</feature>
<dbReference type="GO" id="GO:0008270">
    <property type="term" value="F:zinc ion binding"/>
    <property type="evidence" value="ECO:0007669"/>
    <property type="project" value="InterPro"/>
</dbReference>
<dbReference type="PANTHER" id="PTHR46910:SF18">
    <property type="entry name" value="ZN(II)2CYS6 TRANSCRIPTION FACTOR (EUROFUNG)"/>
    <property type="match status" value="1"/>
</dbReference>
<evidence type="ECO:0000313" key="3">
    <source>
        <dbReference type="EMBL" id="RJE18898.1"/>
    </source>
</evidence>
<comment type="caution">
    <text evidence="3">The sequence shown here is derived from an EMBL/GenBank/DDBJ whole genome shotgun (WGS) entry which is preliminary data.</text>
</comment>
<evidence type="ECO:0000259" key="2">
    <source>
        <dbReference type="Pfam" id="PF04082"/>
    </source>
</evidence>
<dbReference type="AlphaFoldDB" id="A0A3A2Z725"/>
<dbReference type="InterPro" id="IPR050987">
    <property type="entry name" value="AtrR-like"/>
</dbReference>
<dbReference type="CDD" id="cd12148">
    <property type="entry name" value="fungal_TF_MHR"/>
    <property type="match status" value="1"/>
</dbReference>
<dbReference type="InterPro" id="IPR007219">
    <property type="entry name" value="XnlR_reg_dom"/>
</dbReference>
<sequence>MAVCALTSARARDGALYSNRWGPSQLASPPSEVFQTAAKDSIPKDLATAKGTDYMRACAILAIASIQNGQIRAMRQYAGMYHTLLDMDGLYDEKLWPKNLNVIEVEERRRMFWSMYTLDIYSSIVWGGIVRYREAHSMVRYPSEVDDEFIASTGYGVPSSNIGDQSVSVVSRGPVSWLRGWNYTTDLYRILEYAVDAQGRRNAMKNGMTPSWPLYEQTTMSEPSVMEKVQSTYAALPPQLKETLPVTGDSQRDLFGFQSANIQATLQLLRMVLFSTEERSVDKRCDVAGELIGVFSKIPVEYLKAISTPLLHHLGGIGYILGSVMEGSLSETSYQRVRMLLLEMADLLQRLESGMHRAAGASERLKTQVGRIDEYMRTLRPSNTVFRAPRNHDDVLISGLDGGGPSSSAYMDERAGPDPVPSEFGELSPFQLPPELLVDWPWPFDYGQTDGIFPLGFEL</sequence>
<proteinExistence type="predicted"/>
<dbReference type="GO" id="GO:0003677">
    <property type="term" value="F:DNA binding"/>
    <property type="evidence" value="ECO:0007669"/>
    <property type="project" value="InterPro"/>
</dbReference>
<gene>
    <name evidence="3" type="ORF">PHISCL_08765</name>
</gene>
<protein>
    <recommendedName>
        <fullName evidence="2">Xylanolytic transcriptional activator regulatory domain-containing protein</fullName>
    </recommendedName>
</protein>